<feature type="compositionally biased region" description="Pro residues" evidence="1">
    <location>
        <begin position="174"/>
        <end position="189"/>
    </location>
</feature>
<organism evidence="3 4">
    <name type="scientific">Solirubrobacter deserti</name>
    <dbReference type="NCBI Taxonomy" id="2282478"/>
    <lineage>
        <taxon>Bacteria</taxon>
        <taxon>Bacillati</taxon>
        <taxon>Actinomycetota</taxon>
        <taxon>Thermoleophilia</taxon>
        <taxon>Solirubrobacterales</taxon>
        <taxon>Solirubrobacteraceae</taxon>
        <taxon>Solirubrobacter</taxon>
    </lineage>
</organism>
<evidence type="ECO:0008006" key="5">
    <source>
        <dbReference type="Google" id="ProtNLM"/>
    </source>
</evidence>
<accession>A0ABT4RCJ5</accession>
<keyword evidence="2" id="KW-0732">Signal</keyword>
<evidence type="ECO:0000256" key="2">
    <source>
        <dbReference type="SAM" id="SignalP"/>
    </source>
</evidence>
<protein>
    <recommendedName>
        <fullName evidence="5">CARDB domain-containing protein</fullName>
    </recommendedName>
</protein>
<gene>
    <name evidence="3" type="ORF">OJ962_01985</name>
</gene>
<evidence type="ECO:0000256" key="1">
    <source>
        <dbReference type="SAM" id="MobiDB-lite"/>
    </source>
</evidence>
<dbReference type="RefSeq" id="WP_202953183.1">
    <property type="nucleotide sequence ID" value="NZ_JAPCID010000002.1"/>
</dbReference>
<dbReference type="EMBL" id="JAPCID010000002">
    <property type="protein sequence ID" value="MDA0136252.1"/>
    <property type="molecule type" value="Genomic_DNA"/>
</dbReference>
<evidence type="ECO:0000313" key="4">
    <source>
        <dbReference type="Proteomes" id="UP001147700"/>
    </source>
</evidence>
<dbReference type="Proteomes" id="UP001147700">
    <property type="component" value="Unassembled WGS sequence"/>
</dbReference>
<proteinExistence type="predicted"/>
<dbReference type="Gene3D" id="2.60.40.10">
    <property type="entry name" value="Immunoglobulins"/>
    <property type="match status" value="1"/>
</dbReference>
<reference evidence="3" key="1">
    <citation type="submission" date="2022-10" db="EMBL/GenBank/DDBJ databases">
        <title>The WGS of Solirubrobacter sp. CPCC 204708.</title>
        <authorList>
            <person name="Jiang Z."/>
        </authorList>
    </citation>
    <scope>NUCLEOTIDE SEQUENCE</scope>
    <source>
        <strain evidence="3">CPCC 204708</strain>
    </source>
</reference>
<evidence type="ECO:0000313" key="3">
    <source>
        <dbReference type="EMBL" id="MDA0136252.1"/>
    </source>
</evidence>
<feature type="signal peptide" evidence="2">
    <location>
        <begin position="1"/>
        <end position="17"/>
    </location>
</feature>
<comment type="caution">
    <text evidence="3">The sequence shown here is derived from an EMBL/GenBank/DDBJ whole genome shotgun (WGS) entry which is preliminary data.</text>
</comment>
<keyword evidence="4" id="KW-1185">Reference proteome</keyword>
<feature type="chain" id="PRO_5046547572" description="CARDB domain-containing protein" evidence="2">
    <location>
        <begin position="18"/>
        <end position="553"/>
    </location>
</feature>
<dbReference type="InterPro" id="IPR013783">
    <property type="entry name" value="Ig-like_fold"/>
</dbReference>
<sequence length="553" mass="57975">MAARGLLAAIIAFVVIAAPAEATIRKGSIDDQPQDTNTSGHDILQAVGVSDDKGAAAIAIRVGGTPATSALVSGALGTRAQNGTCGAPFAVFTGMVGNENALFARDTDTRTTFPARLVVEGTTVTIAAQDAARLNLPFDCAYASTRNVNNVLYDETAEFGLEVEAPPAATPTATPSPTPTAVPPAPVPAPTTATAPPVQVPKEAKLTVSLTGTPTTIKRNRAMKLKLKVANDGSKRSSKVSVSVGKARGLSVSKVKAFKALDPAKSKTVTLKVTLGKKAKAETTLKVTVKAGKLKQTSSVLLKIGKAKKITPGKTVPAPEAKKSPIVGTYWWRTVNHVDWAWDNRALYFVDGGAVYSGFPAGGLPTTCTTPVQSPEDEFDTREGCLAYSFDEKTGAVTIGDKTGTFANGKLTIDGQGYYATQIPPAGTRFSFFEHKHVDFNGMCGMYLGCSVTQKFLSMSPDGKFILSRSTTTTMGDPGMGPFTAIGSYPPDQHGTYEVLAGGKIQLSYADGTVKVETFAVDTNHETDVPDPVGEGVLIGEDNFYPDPFPEID</sequence>
<feature type="region of interest" description="Disordered" evidence="1">
    <location>
        <begin position="167"/>
        <end position="196"/>
    </location>
</feature>
<name>A0ABT4RCJ5_9ACTN</name>